<dbReference type="AlphaFoldDB" id="A0A2Z7AG97"/>
<proteinExistence type="predicted"/>
<gene>
    <name evidence="2" type="ORF">F511_40155</name>
</gene>
<evidence type="ECO:0000256" key="1">
    <source>
        <dbReference type="SAM" id="MobiDB-lite"/>
    </source>
</evidence>
<keyword evidence="3" id="KW-1185">Reference proteome</keyword>
<dbReference type="Proteomes" id="UP000250235">
    <property type="component" value="Unassembled WGS sequence"/>
</dbReference>
<organism evidence="2 3">
    <name type="scientific">Dorcoceras hygrometricum</name>
    <dbReference type="NCBI Taxonomy" id="472368"/>
    <lineage>
        <taxon>Eukaryota</taxon>
        <taxon>Viridiplantae</taxon>
        <taxon>Streptophyta</taxon>
        <taxon>Embryophyta</taxon>
        <taxon>Tracheophyta</taxon>
        <taxon>Spermatophyta</taxon>
        <taxon>Magnoliopsida</taxon>
        <taxon>eudicotyledons</taxon>
        <taxon>Gunneridae</taxon>
        <taxon>Pentapetalae</taxon>
        <taxon>asterids</taxon>
        <taxon>lamiids</taxon>
        <taxon>Lamiales</taxon>
        <taxon>Gesneriaceae</taxon>
        <taxon>Didymocarpoideae</taxon>
        <taxon>Trichosporeae</taxon>
        <taxon>Loxocarpinae</taxon>
        <taxon>Dorcoceras</taxon>
    </lineage>
</organism>
<feature type="region of interest" description="Disordered" evidence="1">
    <location>
        <begin position="104"/>
        <end position="125"/>
    </location>
</feature>
<reference evidence="2 3" key="1">
    <citation type="journal article" date="2015" name="Proc. Natl. Acad. Sci. U.S.A.">
        <title>The resurrection genome of Boea hygrometrica: A blueprint for survival of dehydration.</title>
        <authorList>
            <person name="Xiao L."/>
            <person name="Yang G."/>
            <person name="Zhang L."/>
            <person name="Yang X."/>
            <person name="Zhao S."/>
            <person name="Ji Z."/>
            <person name="Zhou Q."/>
            <person name="Hu M."/>
            <person name="Wang Y."/>
            <person name="Chen M."/>
            <person name="Xu Y."/>
            <person name="Jin H."/>
            <person name="Xiao X."/>
            <person name="Hu G."/>
            <person name="Bao F."/>
            <person name="Hu Y."/>
            <person name="Wan P."/>
            <person name="Li L."/>
            <person name="Deng X."/>
            <person name="Kuang T."/>
            <person name="Xiang C."/>
            <person name="Zhu J.K."/>
            <person name="Oliver M.J."/>
            <person name="He Y."/>
        </authorList>
    </citation>
    <scope>NUCLEOTIDE SEQUENCE [LARGE SCALE GENOMIC DNA]</scope>
    <source>
        <strain evidence="3">cv. XS01</strain>
    </source>
</reference>
<protein>
    <submittedName>
        <fullName evidence="2">Uncharacterized protein</fullName>
    </submittedName>
</protein>
<evidence type="ECO:0000313" key="3">
    <source>
        <dbReference type="Proteomes" id="UP000250235"/>
    </source>
</evidence>
<sequence>MQTSFHLISSTTAEAVQNLKSRNSNQQKNQLVPSTTEFYLNRLCKSTAIPTVQTSFHLISSTTAEAVQNLKSRNSNQQKNQRISLYEDTATSHFFSNVDSGLQMGSNRKSNSQRIQRHQNHSNHRWRTAAIDGI</sequence>
<dbReference type="EMBL" id="KV015089">
    <property type="protein sequence ID" value="KZV20855.1"/>
    <property type="molecule type" value="Genomic_DNA"/>
</dbReference>
<evidence type="ECO:0000313" key="2">
    <source>
        <dbReference type="EMBL" id="KZV20855.1"/>
    </source>
</evidence>
<feature type="compositionally biased region" description="Polar residues" evidence="1">
    <location>
        <begin position="104"/>
        <end position="114"/>
    </location>
</feature>
<accession>A0A2Z7AG97</accession>
<name>A0A2Z7AG97_9LAMI</name>
<feature type="compositionally biased region" description="Basic residues" evidence="1">
    <location>
        <begin position="115"/>
        <end position="125"/>
    </location>
</feature>